<dbReference type="EMBL" id="MU069601">
    <property type="protein sequence ID" value="KAF5837836.1"/>
    <property type="molecule type" value="Genomic_DNA"/>
</dbReference>
<sequence>MAQEGDDGLAEQTTKTVFASYVCRSKPRLWGAHLHCGDVAEATSLSSVMLPVTDYPLLDSLPRSLMENGKLSQLQLEGILYACTKHLELLPTGKRAGFFLGDGAGIGKGRQIAGCIIDSYARGRKQHAWLSISSDLHLDAQRDLTDLGCYIKVINNVQTLDKETKALGLSSDFKEGVLFLTYSSLISKIKGKSRIDQIVQWLGGSSFEGLLVFDECHKAKNFTPGNEASSTKIATCVLELQSRLPMARVLYASATGVSEVGNMAYMDRMNLWGTGTAFQNFEQFLSQMKNQSISFLELLAMEMKAEGKYVARGLSFKDAEFSEIECTLTPQQVRMYDAAVAVWAKVKSSLQTVQVLTGKSSRDVMKTYWATVQRFFKLLCVSLKVPRVVAEAKEAIQKGYCVVVGLQTTGEAADASLGLMHPCPAWQHMDGLMLDTPMG</sequence>
<name>A0ABQ7GT93_DUNSA</name>
<dbReference type="InterPro" id="IPR039187">
    <property type="entry name" value="SNO_AAA"/>
</dbReference>
<feature type="domain" description="Strawberry notch AAA" evidence="1">
    <location>
        <begin position="35"/>
        <end position="338"/>
    </location>
</feature>
<keyword evidence="2" id="KW-0378">Hydrolase</keyword>
<dbReference type="SUPFAM" id="SSF52540">
    <property type="entry name" value="P-loop containing nucleoside triphosphate hydrolases"/>
    <property type="match status" value="1"/>
</dbReference>
<evidence type="ECO:0000259" key="1">
    <source>
        <dbReference type="Pfam" id="PF13872"/>
    </source>
</evidence>
<dbReference type="PANTHER" id="PTHR12706">
    <property type="entry name" value="STRAWBERRY NOTCH-RELATED"/>
    <property type="match status" value="1"/>
</dbReference>
<keyword evidence="3" id="KW-1185">Reference proteome</keyword>
<dbReference type="Pfam" id="PF13872">
    <property type="entry name" value="AAA_34"/>
    <property type="match status" value="1"/>
</dbReference>
<dbReference type="PANTHER" id="PTHR12706:SF33">
    <property type="entry name" value="PROTEIN WITH HELICASE_C DOMAIN"/>
    <property type="match status" value="1"/>
</dbReference>
<proteinExistence type="predicted"/>
<evidence type="ECO:0000313" key="2">
    <source>
        <dbReference type="EMBL" id="KAF5837836.1"/>
    </source>
</evidence>
<reference evidence="2" key="1">
    <citation type="submission" date="2017-08" db="EMBL/GenBank/DDBJ databases">
        <authorList>
            <person name="Polle J.E."/>
            <person name="Barry K."/>
            <person name="Cushman J."/>
            <person name="Schmutz J."/>
            <person name="Tran D."/>
            <person name="Hathwaick L.T."/>
            <person name="Yim W.C."/>
            <person name="Jenkins J."/>
            <person name="Mckie-Krisberg Z.M."/>
            <person name="Prochnik S."/>
            <person name="Lindquist E."/>
            <person name="Dockter R.B."/>
            <person name="Adam C."/>
            <person name="Molina H."/>
            <person name="Bunkerborg J."/>
            <person name="Jin E."/>
            <person name="Buchheim M."/>
            <person name="Magnuson J."/>
        </authorList>
    </citation>
    <scope>NUCLEOTIDE SEQUENCE</scope>
    <source>
        <strain evidence="2">CCAP 19/18</strain>
    </source>
</reference>
<comment type="caution">
    <text evidence="2">The sequence shown here is derived from an EMBL/GenBank/DDBJ whole genome shotgun (WGS) entry which is preliminary data.</text>
</comment>
<gene>
    <name evidence="2" type="ORF">DUNSADRAFT_3798</name>
</gene>
<protein>
    <submittedName>
        <fullName evidence="2">P-loop containing NTP hydrolase pore-1-domain-containing protein</fullName>
    </submittedName>
</protein>
<dbReference type="GO" id="GO:0016787">
    <property type="term" value="F:hydrolase activity"/>
    <property type="evidence" value="ECO:0007669"/>
    <property type="project" value="UniProtKB-KW"/>
</dbReference>
<accession>A0ABQ7GT93</accession>
<organism evidence="2 3">
    <name type="scientific">Dunaliella salina</name>
    <name type="common">Green alga</name>
    <name type="synonym">Protococcus salinus</name>
    <dbReference type="NCBI Taxonomy" id="3046"/>
    <lineage>
        <taxon>Eukaryota</taxon>
        <taxon>Viridiplantae</taxon>
        <taxon>Chlorophyta</taxon>
        <taxon>core chlorophytes</taxon>
        <taxon>Chlorophyceae</taxon>
        <taxon>CS clade</taxon>
        <taxon>Chlamydomonadales</taxon>
        <taxon>Dunaliellaceae</taxon>
        <taxon>Dunaliella</taxon>
    </lineage>
</organism>
<dbReference type="InterPro" id="IPR026741">
    <property type="entry name" value="SNO"/>
</dbReference>
<dbReference type="InterPro" id="IPR027417">
    <property type="entry name" value="P-loop_NTPase"/>
</dbReference>
<evidence type="ECO:0000313" key="3">
    <source>
        <dbReference type="Proteomes" id="UP000815325"/>
    </source>
</evidence>
<dbReference type="Proteomes" id="UP000815325">
    <property type="component" value="Unassembled WGS sequence"/>
</dbReference>
<dbReference type="Gene3D" id="3.40.50.300">
    <property type="entry name" value="P-loop containing nucleotide triphosphate hydrolases"/>
    <property type="match status" value="1"/>
</dbReference>